<proteinExistence type="predicted"/>
<evidence type="ECO:0000313" key="2">
    <source>
        <dbReference type="EMBL" id="KAF2480175.1"/>
    </source>
</evidence>
<gene>
    <name evidence="2" type="ORF">BDY17DRAFT_33369</name>
</gene>
<feature type="compositionally biased region" description="Polar residues" evidence="1">
    <location>
        <begin position="77"/>
        <end position="102"/>
    </location>
</feature>
<dbReference type="GeneID" id="54478908"/>
<dbReference type="Proteomes" id="UP000799767">
    <property type="component" value="Unassembled WGS sequence"/>
</dbReference>
<reference evidence="2" key="1">
    <citation type="journal article" date="2020" name="Stud. Mycol.">
        <title>101 Dothideomycetes genomes: a test case for predicting lifestyles and emergence of pathogens.</title>
        <authorList>
            <person name="Haridas S."/>
            <person name="Albert R."/>
            <person name="Binder M."/>
            <person name="Bloem J."/>
            <person name="Labutti K."/>
            <person name="Salamov A."/>
            <person name="Andreopoulos B."/>
            <person name="Baker S."/>
            <person name="Barry K."/>
            <person name="Bills G."/>
            <person name="Bluhm B."/>
            <person name="Cannon C."/>
            <person name="Castanera R."/>
            <person name="Culley D."/>
            <person name="Daum C."/>
            <person name="Ezra D."/>
            <person name="Gonzalez J."/>
            <person name="Henrissat B."/>
            <person name="Kuo A."/>
            <person name="Liang C."/>
            <person name="Lipzen A."/>
            <person name="Lutzoni F."/>
            <person name="Magnuson J."/>
            <person name="Mondo S."/>
            <person name="Nolan M."/>
            <person name="Ohm R."/>
            <person name="Pangilinan J."/>
            <person name="Park H.-J."/>
            <person name="Ramirez L."/>
            <person name="Alfaro M."/>
            <person name="Sun H."/>
            <person name="Tritt A."/>
            <person name="Yoshinaga Y."/>
            <person name="Zwiers L.-H."/>
            <person name="Turgeon B."/>
            <person name="Goodwin S."/>
            <person name="Spatafora J."/>
            <person name="Crous P."/>
            <person name="Grigoriev I."/>
        </authorList>
    </citation>
    <scope>NUCLEOTIDE SEQUENCE</scope>
    <source>
        <strain evidence="2">CBS 113389</strain>
    </source>
</reference>
<dbReference type="AlphaFoldDB" id="A0A6A6PJR8"/>
<protein>
    <submittedName>
        <fullName evidence="2">Uncharacterized protein</fullName>
    </submittedName>
</protein>
<name>A0A6A6PJR8_9PEZI</name>
<feature type="region of interest" description="Disordered" evidence="1">
    <location>
        <begin position="1"/>
        <end position="134"/>
    </location>
</feature>
<dbReference type="RefSeq" id="XP_033586745.1">
    <property type="nucleotide sequence ID" value="XM_033737906.1"/>
</dbReference>
<feature type="compositionally biased region" description="Basic and acidic residues" evidence="1">
    <location>
        <begin position="1"/>
        <end position="15"/>
    </location>
</feature>
<evidence type="ECO:0000313" key="3">
    <source>
        <dbReference type="Proteomes" id="UP000799767"/>
    </source>
</evidence>
<dbReference type="EMBL" id="MU001640">
    <property type="protein sequence ID" value="KAF2480175.1"/>
    <property type="molecule type" value="Genomic_DNA"/>
</dbReference>
<evidence type="ECO:0000256" key="1">
    <source>
        <dbReference type="SAM" id="MobiDB-lite"/>
    </source>
</evidence>
<sequence>MLGTKLEAHAVHTGESKSTGQTEKLSDQIDRKKEKRSRAGHGKSNNIPTQERNRKVTRTPPTPTPERPPDTHHMSAAPTSTRHATPPAAQTSKSRNSPTHLISPSARMRAQTPPAASRVHIPVPTSQPSKTPRDPNFFACDSVWAQLTRGRASRHGHAACRAARTAYMERLRRVRGT</sequence>
<organism evidence="2 3">
    <name type="scientific">Neohortaea acidophila</name>
    <dbReference type="NCBI Taxonomy" id="245834"/>
    <lineage>
        <taxon>Eukaryota</taxon>
        <taxon>Fungi</taxon>
        <taxon>Dikarya</taxon>
        <taxon>Ascomycota</taxon>
        <taxon>Pezizomycotina</taxon>
        <taxon>Dothideomycetes</taxon>
        <taxon>Dothideomycetidae</taxon>
        <taxon>Mycosphaerellales</taxon>
        <taxon>Teratosphaeriaceae</taxon>
        <taxon>Neohortaea</taxon>
    </lineage>
</organism>
<accession>A0A6A6PJR8</accession>
<keyword evidence="3" id="KW-1185">Reference proteome</keyword>